<name>A0ABT1M3J3_9MYCO</name>
<proteinExistence type="predicted"/>
<evidence type="ECO:0000259" key="3">
    <source>
        <dbReference type="Pfam" id="PF13439"/>
    </source>
</evidence>
<evidence type="ECO:0000256" key="2">
    <source>
        <dbReference type="ARBA" id="ARBA00022679"/>
    </source>
</evidence>
<gene>
    <name evidence="4" type="ORF">NM203_16165</name>
</gene>
<dbReference type="PANTHER" id="PTHR12526">
    <property type="entry name" value="GLYCOSYLTRANSFERASE"/>
    <property type="match status" value="1"/>
</dbReference>
<reference evidence="4 5" key="1">
    <citation type="submission" date="2022-06" db="EMBL/GenBank/DDBJ databases">
        <title>Mycolicibacterium sp. CAU 1645 isolated from seawater.</title>
        <authorList>
            <person name="Kim W."/>
        </authorList>
    </citation>
    <scope>NUCLEOTIDE SEQUENCE [LARGE SCALE GENOMIC DNA]</scope>
    <source>
        <strain evidence="4 5">CAU 1645</strain>
    </source>
</reference>
<dbReference type="Pfam" id="PF13692">
    <property type="entry name" value="Glyco_trans_1_4"/>
    <property type="match status" value="1"/>
</dbReference>
<accession>A0ABT1M3J3</accession>
<sequence>MRLVILGPSHHPVVEPFAGGLERFTADLTRGLRMRGHHVELHALTGSDASIADRFHPMPRLPPLSDVASADPNLPEPQFMHDQFVYLAAMRDLVRRDDVDAVLNESLHQLPLAFGPVLDVPVLTTLHTPPFPWMELGAWLAADSGHFVAVSDALRAQWAGRVSSRVILNGVDPEPLPLSTGGPDLAWVGRLTPEKGADLAIRAAHRAGRGLRLAGPVSDPDWFDAVIRPMLGGTVRYLGPLAGPDVAALYGSSAATLVTPRWEEPFCLVAAESQMCGTPVAGIRRGGLPEVVTGPGGRLVDPGGDVTAGLAAAVDEAVRVDRAFVAAHARRTLHWNQMLDGYEQLLRELTDTWAARRMRRELA</sequence>
<dbReference type="PANTHER" id="PTHR12526:SF595">
    <property type="entry name" value="BLL5217 PROTEIN"/>
    <property type="match status" value="1"/>
</dbReference>
<dbReference type="Gene3D" id="3.40.50.2000">
    <property type="entry name" value="Glycogen Phosphorylase B"/>
    <property type="match status" value="2"/>
</dbReference>
<keyword evidence="1 4" id="KW-0328">Glycosyltransferase</keyword>
<organism evidence="4 5">
    <name type="scientific">Mycolicibacterium arenosum</name>
    <dbReference type="NCBI Taxonomy" id="2952157"/>
    <lineage>
        <taxon>Bacteria</taxon>
        <taxon>Bacillati</taxon>
        <taxon>Actinomycetota</taxon>
        <taxon>Actinomycetes</taxon>
        <taxon>Mycobacteriales</taxon>
        <taxon>Mycobacteriaceae</taxon>
        <taxon>Mycolicibacterium</taxon>
    </lineage>
</organism>
<keyword evidence="5" id="KW-1185">Reference proteome</keyword>
<feature type="domain" description="Glycosyltransferase subfamily 4-like N-terminal" evidence="3">
    <location>
        <begin position="19"/>
        <end position="174"/>
    </location>
</feature>
<dbReference type="EMBL" id="JANDBD010000006">
    <property type="protein sequence ID" value="MCP9273724.1"/>
    <property type="molecule type" value="Genomic_DNA"/>
</dbReference>
<evidence type="ECO:0000313" key="4">
    <source>
        <dbReference type="EMBL" id="MCP9273724.1"/>
    </source>
</evidence>
<dbReference type="GO" id="GO:0016757">
    <property type="term" value="F:glycosyltransferase activity"/>
    <property type="evidence" value="ECO:0007669"/>
    <property type="project" value="UniProtKB-KW"/>
</dbReference>
<dbReference type="Pfam" id="PF13439">
    <property type="entry name" value="Glyco_transf_4"/>
    <property type="match status" value="1"/>
</dbReference>
<protein>
    <submittedName>
        <fullName evidence="4">Glycosyltransferase</fullName>
        <ecNumber evidence="4">2.4.-.-</ecNumber>
    </submittedName>
</protein>
<keyword evidence="2 4" id="KW-0808">Transferase</keyword>
<dbReference type="SUPFAM" id="SSF53756">
    <property type="entry name" value="UDP-Glycosyltransferase/glycogen phosphorylase"/>
    <property type="match status" value="1"/>
</dbReference>
<dbReference type="Proteomes" id="UP001651690">
    <property type="component" value="Unassembled WGS sequence"/>
</dbReference>
<comment type="caution">
    <text evidence="4">The sequence shown here is derived from an EMBL/GenBank/DDBJ whole genome shotgun (WGS) entry which is preliminary data.</text>
</comment>
<dbReference type="EC" id="2.4.-.-" evidence="4"/>
<evidence type="ECO:0000313" key="5">
    <source>
        <dbReference type="Proteomes" id="UP001651690"/>
    </source>
</evidence>
<dbReference type="RefSeq" id="WP_255061034.1">
    <property type="nucleotide sequence ID" value="NZ_JANDBD010000006.1"/>
</dbReference>
<dbReference type="InterPro" id="IPR028098">
    <property type="entry name" value="Glyco_trans_4-like_N"/>
</dbReference>
<evidence type="ECO:0000256" key="1">
    <source>
        <dbReference type="ARBA" id="ARBA00022676"/>
    </source>
</evidence>